<dbReference type="AlphaFoldDB" id="A0A2D3V6C7"/>
<dbReference type="Pfam" id="PF11578">
    <property type="entry name" value="DUF3237"/>
    <property type="match status" value="1"/>
</dbReference>
<dbReference type="PANTHER" id="PTHR37315">
    <property type="entry name" value="UPF0311 PROTEIN BLR7842"/>
    <property type="match status" value="1"/>
</dbReference>
<dbReference type="InterPro" id="IPR020915">
    <property type="entry name" value="UPF0311"/>
</dbReference>
<keyword evidence="2" id="KW-1185">Reference proteome</keyword>
<proteinExistence type="predicted"/>
<evidence type="ECO:0000313" key="2">
    <source>
        <dbReference type="Proteomes" id="UP000225277"/>
    </source>
</evidence>
<accession>A0A2D3V6C7</accession>
<reference evidence="1 2" key="1">
    <citation type="submission" date="2016-03" db="EMBL/GenBank/DDBJ databases">
        <authorList>
            <person name="Ploux O."/>
        </authorList>
    </citation>
    <scope>NUCLEOTIDE SEQUENCE [LARGE SCALE GENOMIC DNA]</scope>
    <source>
        <strain evidence="1 2">URUG2</strain>
    </source>
</reference>
<organism evidence="1 2">
    <name type="scientific">Ramularia collo-cygni</name>
    <dbReference type="NCBI Taxonomy" id="112498"/>
    <lineage>
        <taxon>Eukaryota</taxon>
        <taxon>Fungi</taxon>
        <taxon>Dikarya</taxon>
        <taxon>Ascomycota</taxon>
        <taxon>Pezizomycotina</taxon>
        <taxon>Dothideomycetes</taxon>
        <taxon>Dothideomycetidae</taxon>
        <taxon>Mycosphaerellales</taxon>
        <taxon>Mycosphaerellaceae</taxon>
        <taxon>Ramularia</taxon>
    </lineage>
</organism>
<dbReference type="PANTHER" id="PTHR37315:SF1">
    <property type="entry name" value="UPF0311 PROTEIN BLR7842"/>
    <property type="match status" value="1"/>
</dbReference>
<sequence length="186" mass="20659">MTTPLSPGNAYFTHVPNMRLPSMDFIYRLECEMSKDEQIIGKSSVAQVSRAILPISGGTVLGPRISATILNTAGADWATTLAGDRFYKLDARYTLKTDDGCLIYVKSKGIYHPGHELQESPDSTEVHQSQADWFTRIQFEAGAGPYEWLNYIFAVGVFSMHEGKIIIDVFKMTNFPGEESRSIIVG</sequence>
<dbReference type="Gene3D" id="2.40.160.20">
    <property type="match status" value="1"/>
</dbReference>
<gene>
    <name evidence="1" type="ORF">RCC_01701</name>
</gene>
<dbReference type="Proteomes" id="UP000225277">
    <property type="component" value="Unassembled WGS sequence"/>
</dbReference>
<dbReference type="RefSeq" id="XP_023622758.1">
    <property type="nucleotide sequence ID" value="XM_023766990.1"/>
</dbReference>
<dbReference type="EMBL" id="FJUY01000002">
    <property type="protein sequence ID" value="CZT15863.1"/>
    <property type="molecule type" value="Genomic_DNA"/>
</dbReference>
<evidence type="ECO:0000313" key="1">
    <source>
        <dbReference type="EMBL" id="CZT15863.1"/>
    </source>
</evidence>
<protein>
    <submittedName>
        <fullName evidence="1">Uncharacterized protein</fullName>
    </submittedName>
</protein>
<dbReference type="OrthoDB" id="2544694at2759"/>
<dbReference type="GeneID" id="35596934"/>
<name>A0A2D3V6C7_9PEZI</name>